<keyword evidence="2" id="KW-1133">Transmembrane helix</keyword>
<dbReference type="Proteomes" id="UP000032180">
    <property type="component" value="Chromosome 5"/>
</dbReference>
<sequence>MESPPRDPDPVSPPVAAAAGRRRRWLGRRRRGGEGGGIQRGAGAAVDGPLWLPGGAGAHVVTSEGVRVRRRVGCGAQHGRRRGLGWSPLEVHRPRRRPGHPRFGKVAWADMVAGVDMAILENTIVVMTYTMELGDAGKAISTLAPTLVPYQILGIRPRNNKRTQGDYVSQYIYVALLFSNLTYMLCVFYRAIWIN</sequence>
<accession>A0A0D9WE24</accession>
<reference evidence="4" key="2">
    <citation type="submission" date="2013-12" db="EMBL/GenBank/DDBJ databases">
        <authorList>
            <person name="Yu Y."/>
            <person name="Lee S."/>
            <person name="de Baynast K."/>
            <person name="Wissotski M."/>
            <person name="Liu L."/>
            <person name="Talag J."/>
            <person name="Goicoechea J."/>
            <person name="Angelova A."/>
            <person name="Jetty R."/>
            <person name="Kudrna D."/>
            <person name="Golser W."/>
            <person name="Rivera L."/>
            <person name="Zhang J."/>
            <person name="Wing R."/>
        </authorList>
    </citation>
    <scope>NUCLEOTIDE SEQUENCE</scope>
</reference>
<evidence type="ECO:0000256" key="1">
    <source>
        <dbReference type="SAM" id="MobiDB-lite"/>
    </source>
</evidence>
<dbReference type="Gramene" id="LPERR05G06420.1">
    <property type="protein sequence ID" value="LPERR05G06420.1"/>
    <property type="gene ID" value="LPERR05G06420"/>
</dbReference>
<feature type="transmembrane region" description="Helical" evidence="2">
    <location>
        <begin position="171"/>
        <end position="192"/>
    </location>
</feature>
<feature type="compositionally biased region" description="Basic residues" evidence="1">
    <location>
        <begin position="20"/>
        <end position="31"/>
    </location>
</feature>
<keyword evidence="2" id="KW-0472">Membrane</keyword>
<protein>
    <submittedName>
        <fullName evidence="3">Uncharacterized protein</fullName>
    </submittedName>
</protein>
<dbReference type="AlphaFoldDB" id="A0A0D9WE24"/>
<evidence type="ECO:0000313" key="4">
    <source>
        <dbReference type="Proteomes" id="UP000032180"/>
    </source>
</evidence>
<dbReference type="EnsemblPlants" id="LPERR05G06420.1">
    <property type="protein sequence ID" value="LPERR05G06420.1"/>
    <property type="gene ID" value="LPERR05G06420"/>
</dbReference>
<reference evidence="3" key="3">
    <citation type="submission" date="2015-04" db="UniProtKB">
        <authorList>
            <consortium name="EnsemblPlants"/>
        </authorList>
    </citation>
    <scope>IDENTIFICATION</scope>
</reference>
<organism evidence="3 4">
    <name type="scientific">Leersia perrieri</name>
    <dbReference type="NCBI Taxonomy" id="77586"/>
    <lineage>
        <taxon>Eukaryota</taxon>
        <taxon>Viridiplantae</taxon>
        <taxon>Streptophyta</taxon>
        <taxon>Embryophyta</taxon>
        <taxon>Tracheophyta</taxon>
        <taxon>Spermatophyta</taxon>
        <taxon>Magnoliopsida</taxon>
        <taxon>Liliopsida</taxon>
        <taxon>Poales</taxon>
        <taxon>Poaceae</taxon>
        <taxon>BOP clade</taxon>
        <taxon>Oryzoideae</taxon>
        <taxon>Oryzeae</taxon>
        <taxon>Oryzinae</taxon>
        <taxon>Leersia</taxon>
    </lineage>
</organism>
<evidence type="ECO:0000256" key="2">
    <source>
        <dbReference type="SAM" id="Phobius"/>
    </source>
</evidence>
<proteinExistence type="predicted"/>
<dbReference type="HOGENOM" id="CLU_1398191_0_0_1"/>
<name>A0A0D9WE24_9ORYZ</name>
<feature type="region of interest" description="Disordered" evidence="1">
    <location>
        <begin position="1"/>
        <end position="44"/>
    </location>
</feature>
<keyword evidence="4" id="KW-1185">Reference proteome</keyword>
<evidence type="ECO:0000313" key="3">
    <source>
        <dbReference type="EnsemblPlants" id="LPERR05G06420.1"/>
    </source>
</evidence>
<keyword evidence="2" id="KW-0812">Transmembrane</keyword>
<reference evidence="3 4" key="1">
    <citation type="submission" date="2012-08" db="EMBL/GenBank/DDBJ databases">
        <title>Oryza genome evolution.</title>
        <authorList>
            <person name="Wing R.A."/>
        </authorList>
    </citation>
    <scope>NUCLEOTIDE SEQUENCE</scope>
</reference>